<keyword evidence="1" id="KW-0560">Oxidoreductase</keyword>
<dbReference type="PANTHER" id="PTHR42949">
    <property type="entry name" value="ANAEROBIC GLYCEROL-3-PHOSPHATE DEHYDROGENASE SUBUNIT B"/>
    <property type="match status" value="1"/>
</dbReference>
<protein>
    <submittedName>
        <fullName evidence="3">FAD-dependent oxidoreductase</fullName>
    </submittedName>
</protein>
<evidence type="ECO:0000313" key="3">
    <source>
        <dbReference type="EMBL" id="GAA4057143.1"/>
    </source>
</evidence>
<dbReference type="PANTHER" id="PTHR42949:SF3">
    <property type="entry name" value="ANAEROBIC GLYCEROL-3-PHOSPHATE DEHYDROGENASE SUBUNIT B"/>
    <property type="match status" value="1"/>
</dbReference>
<name>A0ABP7V1J6_9ACTN</name>
<dbReference type="InterPro" id="IPR051691">
    <property type="entry name" value="Metab_Enz_Cyan_OpOx_G3PDH"/>
</dbReference>
<organism evidence="3 4">
    <name type="scientific">Actinomadura miaoliensis</name>
    <dbReference type="NCBI Taxonomy" id="430685"/>
    <lineage>
        <taxon>Bacteria</taxon>
        <taxon>Bacillati</taxon>
        <taxon>Actinomycetota</taxon>
        <taxon>Actinomycetes</taxon>
        <taxon>Streptosporangiales</taxon>
        <taxon>Thermomonosporaceae</taxon>
        <taxon>Actinomadura</taxon>
    </lineage>
</organism>
<accession>A0ABP7V1J6</accession>
<evidence type="ECO:0000259" key="2">
    <source>
        <dbReference type="Pfam" id="PF07992"/>
    </source>
</evidence>
<dbReference type="Pfam" id="PF07992">
    <property type="entry name" value="Pyr_redox_2"/>
    <property type="match status" value="1"/>
</dbReference>
<dbReference type="Proteomes" id="UP001500683">
    <property type="component" value="Unassembled WGS sequence"/>
</dbReference>
<evidence type="ECO:0000256" key="1">
    <source>
        <dbReference type="ARBA" id="ARBA00023002"/>
    </source>
</evidence>
<proteinExistence type="predicted"/>
<dbReference type="SUPFAM" id="SSF51905">
    <property type="entry name" value="FAD/NAD(P)-binding domain"/>
    <property type="match status" value="1"/>
</dbReference>
<dbReference type="PRINTS" id="PR00368">
    <property type="entry name" value="FADPNR"/>
</dbReference>
<dbReference type="InterPro" id="IPR023753">
    <property type="entry name" value="FAD/NAD-binding_dom"/>
</dbReference>
<evidence type="ECO:0000313" key="4">
    <source>
        <dbReference type="Proteomes" id="UP001500683"/>
    </source>
</evidence>
<keyword evidence="4" id="KW-1185">Reference proteome</keyword>
<dbReference type="Gene3D" id="3.50.50.60">
    <property type="entry name" value="FAD/NAD(P)-binding domain"/>
    <property type="match status" value="2"/>
</dbReference>
<reference evidence="4" key="1">
    <citation type="journal article" date="2019" name="Int. J. Syst. Evol. Microbiol.">
        <title>The Global Catalogue of Microorganisms (GCM) 10K type strain sequencing project: providing services to taxonomists for standard genome sequencing and annotation.</title>
        <authorList>
            <consortium name="The Broad Institute Genomics Platform"/>
            <consortium name="The Broad Institute Genome Sequencing Center for Infectious Disease"/>
            <person name="Wu L."/>
            <person name="Ma J."/>
        </authorList>
    </citation>
    <scope>NUCLEOTIDE SEQUENCE [LARGE SCALE GENOMIC DNA]</scope>
    <source>
        <strain evidence="4">JCM 16702</strain>
    </source>
</reference>
<feature type="domain" description="FAD/NAD(P)-binding" evidence="2">
    <location>
        <begin position="11"/>
        <end position="305"/>
    </location>
</feature>
<dbReference type="PRINTS" id="PR00469">
    <property type="entry name" value="PNDRDTASEII"/>
</dbReference>
<sequence>MTATRTRLTPTVVIVGAGPAGLRAARELAPAVPGQVLVLEREQHAGGIPRHCGHTGFGVRDLHRVTTGPDYARRIARDAERAGAEIRTAAMVTGWSSDGGLEVTAPDGLFDVHAEAVVLATGARERPRTARLVPGDRPDGVYTTGHLQNLVHLHRRRPGRRAVIVGSELVSWSAVLTLRHAGCRTVLMTTERPRGEAYAVFSAAGRIGLRVPVSTRTRVTRIIGKRRVEGVEVENLADGRRKVVPCDTVVFTGDWIPDNELVRAAGLDLDPGTLGPSVDTDLRTSRPGVFAAGNLLHPVDTADIAALDGAHVAASVLDHLAGRERPAGDPVRILAESPLRWISPMTHRPGGCGPARGRLLAWVDEYVPFPRVVVAQNGRPIAERRLPWPAAPGRMFRIPSDLLDAADPAAGDIRISLRR</sequence>
<gene>
    <name evidence="3" type="ORF">GCM10022214_06240</name>
</gene>
<dbReference type="EMBL" id="BAAAZG010000001">
    <property type="protein sequence ID" value="GAA4057143.1"/>
    <property type="molecule type" value="Genomic_DNA"/>
</dbReference>
<comment type="caution">
    <text evidence="3">The sequence shown here is derived from an EMBL/GenBank/DDBJ whole genome shotgun (WGS) entry which is preliminary data.</text>
</comment>
<dbReference type="InterPro" id="IPR036188">
    <property type="entry name" value="FAD/NAD-bd_sf"/>
</dbReference>
<dbReference type="RefSeq" id="WP_344940203.1">
    <property type="nucleotide sequence ID" value="NZ_BAAAZG010000001.1"/>
</dbReference>